<proteinExistence type="predicted"/>
<organism evidence="3 4">
    <name type="scientific">Lentzea jiangxiensis</name>
    <dbReference type="NCBI Taxonomy" id="641025"/>
    <lineage>
        <taxon>Bacteria</taxon>
        <taxon>Bacillati</taxon>
        <taxon>Actinomycetota</taxon>
        <taxon>Actinomycetes</taxon>
        <taxon>Pseudonocardiales</taxon>
        <taxon>Pseudonocardiaceae</taxon>
        <taxon>Lentzea</taxon>
    </lineage>
</organism>
<dbReference type="Pfam" id="PF04851">
    <property type="entry name" value="ResIII"/>
    <property type="match status" value="1"/>
</dbReference>
<dbReference type="AlphaFoldDB" id="A0A1H0RAH7"/>
<gene>
    <name evidence="3" type="ORF">SAMN05421507_106232</name>
</gene>
<dbReference type="GO" id="GO:0003677">
    <property type="term" value="F:DNA binding"/>
    <property type="evidence" value="ECO:0007669"/>
    <property type="project" value="InterPro"/>
</dbReference>
<keyword evidence="4" id="KW-1185">Reference proteome</keyword>
<dbReference type="RefSeq" id="WP_090098552.1">
    <property type="nucleotide sequence ID" value="NZ_FNIX01000006.1"/>
</dbReference>
<evidence type="ECO:0000259" key="2">
    <source>
        <dbReference type="Pfam" id="PF19778"/>
    </source>
</evidence>
<evidence type="ECO:0000313" key="3">
    <source>
        <dbReference type="EMBL" id="SDP26514.1"/>
    </source>
</evidence>
<dbReference type="Gene3D" id="3.40.50.300">
    <property type="entry name" value="P-loop containing nucleotide triphosphate hydrolases"/>
    <property type="match status" value="2"/>
</dbReference>
<name>A0A1H0RAH7_9PSEU</name>
<protein>
    <submittedName>
        <fullName evidence="3">Type III restriction enzyme</fullName>
    </submittedName>
</protein>
<dbReference type="Proteomes" id="UP000199691">
    <property type="component" value="Unassembled WGS sequence"/>
</dbReference>
<dbReference type="Pfam" id="PF19778">
    <property type="entry name" value="RE_endonuc"/>
    <property type="match status" value="1"/>
</dbReference>
<dbReference type="InterPro" id="IPR006935">
    <property type="entry name" value="Helicase/UvrB_N"/>
</dbReference>
<dbReference type="STRING" id="641025.SAMN05421507_106232"/>
<dbReference type="InterPro" id="IPR027417">
    <property type="entry name" value="P-loop_NTPase"/>
</dbReference>
<reference evidence="4" key="1">
    <citation type="submission" date="2016-10" db="EMBL/GenBank/DDBJ databases">
        <authorList>
            <person name="Varghese N."/>
            <person name="Submissions S."/>
        </authorList>
    </citation>
    <scope>NUCLEOTIDE SEQUENCE [LARGE SCALE GENOMIC DNA]</scope>
    <source>
        <strain evidence="4">CGMCC 4.6609</strain>
    </source>
</reference>
<evidence type="ECO:0000313" key="4">
    <source>
        <dbReference type="Proteomes" id="UP000199691"/>
    </source>
</evidence>
<dbReference type="OrthoDB" id="9776021at2"/>
<dbReference type="GO" id="GO:0015668">
    <property type="term" value="F:type III site-specific deoxyribonuclease activity"/>
    <property type="evidence" value="ECO:0007669"/>
    <property type="project" value="InterPro"/>
</dbReference>
<feature type="domain" description="Type III restriction enzyme C-terminal endonuclease" evidence="2">
    <location>
        <begin position="938"/>
        <end position="1045"/>
    </location>
</feature>
<dbReference type="SUPFAM" id="SSF52540">
    <property type="entry name" value="P-loop containing nucleoside triphosphate hydrolases"/>
    <property type="match status" value="2"/>
</dbReference>
<dbReference type="GO" id="GO:0005524">
    <property type="term" value="F:ATP binding"/>
    <property type="evidence" value="ECO:0007669"/>
    <property type="project" value="InterPro"/>
</dbReference>
<accession>A0A1H0RAH7</accession>
<evidence type="ECO:0000259" key="1">
    <source>
        <dbReference type="Pfam" id="PF04851"/>
    </source>
</evidence>
<sequence length="1060" mass="116975">MKFNFEANLDYQRAAIDAVTDLFRGQDSLTGQFTVQARKTPDANMLPGLDEAELGVETLGVGNRLRLHTDVILANLHTVQDRAGLAHEEQLTSVNFTIEMETGTGKTYVYLRTIHELHKLYGFTKFVIVVPSVAISEGVTTSIALLREHFEALYPGQRLSSFRLDGGNLSRVRSFATSSGIEVMITTAAAINKATNKVHQQVEDLGFEIPMDLIRATRPIVIVDEPQSVYGDDGNPRKTKGAGRVAIEGRVPAREDSTVGKQSLAKGMHATAVLRYSATHPRYDKANLVYRLDAIAAYEQALVKQIEVDSLVTETSGAAPYVRLLQTKRSGSVMKARLEVDVEVGNQIKRKAVDVPVGTNLEDVTGRARYRNLTLDSVSVVPGSESVRFGDLIELKVHDAVGAEISVDERARQMIAQTIRQHLRKEQEFAVAGKAIKVLSLLFVDSVAKYRVYDGNGDAQPGEYARIFEEEYARIAVTPEFRSLFGADPADAVAARAHQGYFSIDRSKGKSERLVDTSETNDKGRQQASLAYEQIMKDKVGLTTPGTPIRFIFTHSALQEGWDNPNVFQICVLRTMGTERWRRQSIGRGLRICVDGDGKRVPGFDVNRLTVIANESYEEFAEQLQRELADDLGIEFGRVTVDGFARLTHKPAPGAQPVPVGDEIARALFEALAAAQYVKPTGKGVAKVEDSLREAVAGDTEELRALVAAAVPSATARFVVQRLIKRLVKPIDVKKAGNRVSVPVVGERLESPEFQALWERIKHRTQFRVSVDEAGLQAAIVSALRALPPMPDRKGVWETTLVNDIDQGGLRSTTMRSERVDVVYADRDDLPDILSVLADRTQLTRRTLAQALTDSGTLVQFRRNPQVYVDKATQAINSAKEQLLVTGLRYELVDDARPETARRYPLSIFAEADLAGYTGPGGNIITGDDGVPLEFDSKSPYKYIVVDSAVERAFAVALRQRNDVRTFVKLPATFIIPTPLGDYNPDWAVVVERSDGSRYLVFETKGSIDPELLRPVEKGKIYAAECHFNAIRVTLDLDDLRYAKVDSMNTADGVIDEAYV</sequence>
<dbReference type="InterPro" id="IPR045572">
    <property type="entry name" value="RE_endonuc_C"/>
</dbReference>
<feature type="domain" description="Helicase/UvrB N-terminal" evidence="1">
    <location>
        <begin position="92"/>
        <end position="225"/>
    </location>
</feature>
<dbReference type="EMBL" id="FNIX01000006">
    <property type="protein sequence ID" value="SDP26514.1"/>
    <property type="molecule type" value="Genomic_DNA"/>
</dbReference>